<dbReference type="Gene3D" id="3.90.550.10">
    <property type="entry name" value="Spore Coat Polysaccharide Biosynthesis Protein SpsA, Chain A"/>
    <property type="match status" value="1"/>
</dbReference>
<keyword evidence="2" id="KW-0808">Transferase</keyword>
<reference evidence="2 3" key="1">
    <citation type="submission" date="2015-09" db="EMBL/GenBank/DDBJ databases">
        <title>Complete genome sequence of a benzo[a]pyrene-degrading bacterium Altererythrobacter epoxidivorans CGMCC 1.7731T.</title>
        <authorList>
            <person name="Li Z."/>
            <person name="Cheng H."/>
            <person name="Huo Y."/>
            <person name="Xu X."/>
        </authorList>
    </citation>
    <scope>NUCLEOTIDE SEQUENCE [LARGE SCALE GENOMIC DNA]</scope>
    <source>
        <strain evidence="2 3">CGMCC 1.7731</strain>
    </source>
</reference>
<organism evidence="2 3">
    <name type="scientific">Altererythrobacter epoxidivorans</name>
    <dbReference type="NCBI Taxonomy" id="361183"/>
    <lineage>
        <taxon>Bacteria</taxon>
        <taxon>Pseudomonadati</taxon>
        <taxon>Pseudomonadota</taxon>
        <taxon>Alphaproteobacteria</taxon>
        <taxon>Sphingomonadales</taxon>
        <taxon>Erythrobacteraceae</taxon>
        <taxon>Altererythrobacter</taxon>
    </lineage>
</organism>
<proteinExistence type="predicted"/>
<keyword evidence="3" id="KW-1185">Reference proteome</keyword>
<dbReference type="SUPFAM" id="SSF53448">
    <property type="entry name" value="Nucleotide-diphospho-sugar transferases"/>
    <property type="match status" value="1"/>
</dbReference>
<evidence type="ECO:0000313" key="3">
    <source>
        <dbReference type="Proteomes" id="UP000057938"/>
    </source>
</evidence>
<dbReference type="Pfam" id="PF00535">
    <property type="entry name" value="Glycos_transf_2"/>
    <property type="match status" value="1"/>
</dbReference>
<feature type="domain" description="Glycosyltransferase 2-like" evidence="1">
    <location>
        <begin position="13"/>
        <end position="176"/>
    </location>
</feature>
<dbReference type="InterPro" id="IPR029044">
    <property type="entry name" value="Nucleotide-diphossugar_trans"/>
</dbReference>
<dbReference type="InterPro" id="IPR001173">
    <property type="entry name" value="Glyco_trans_2-like"/>
</dbReference>
<dbReference type="KEGG" id="aep:AMC99_00175"/>
<gene>
    <name evidence="2" type="ORF">AMC99_00175</name>
</gene>
<dbReference type="AlphaFoldDB" id="A0A0M4LSH0"/>
<evidence type="ECO:0000259" key="1">
    <source>
        <dbReference type="Pfam" id="PF00535"/>
    </source>
</evidence>
<keyword evidence="2" id="KW-0328">Glycosyltransferase</keyword>
<accession>A0A0M4LSH0</accession>
<dbReference type="EC" id="2.4.1.-" evidence="2"/>
<protein>
    <submittedName>
        <fullName evidence="2">Alpha-L-Rha alpha-1,3-L-rhamnosyltransferase</fullName>
        <ecNumber evidence="2">2.4.1.-</ecNumber>
    </submittedName>
</protein>
<dbReference type="PATRIC" id="fig|361183.4.peg.178"/>
<evidence type="ECO:0000313" key="2">
    <source>
        <dbReference type="EMBL" id="ALE15491.1"/>
    </source>
</evidence>
<dbReference type="RefSeq" id="WP_061921569.1">
    <property type="nucleotide sequence ID" value="NZ_CP012669.1"/>
</dbReference>
<sequence length="324" mass="35490">MGFDSVRAGAVAVVMAVYRPDLSSLERQVETILAQSDVDVRLIAMLDGPGAEVPGLDAILSLDQRIETVRSASQRGAAETFVTGLEHALAGSWVGQNRAAIAFADQDDVWHPEKLAATLGAMRAEQSSAAHCDLRVVDENGRLIAESIFDYEKRVRHPSLIARFFRNNVTGLVMVMDQETAAAVVRFARYRPSAWYHDHFAAFLAAVRHGIAFHDAVLADYVQHGGNLVGAQGQRSRADRLLQLKDHNREAESWLDEGGLLVDALLDSDWPTESGRSHLAKLQNLLRKTGPSGLWAAMAALPETRLSNPVAALNFRRKLYSVFG</sequence>
<name>A0A0M4LSH0_9SPHN</name>
<dbReference type="STRING" id="361183.AMC99_00175"/>
<dbReference type="GO" id="GO:0016757">
    <property type="term" value="F:glycosyltransferase activity"/>
    <property type="evidence" value="ECO:0007669"/>
    <property type="project" value="UniProtKB-KW"/>
</dbReference>
<dbReference type="Proteomes" id="UP000057938">
    <property type="component" value="Chromosome"/>
</dbReference>
<dbReference type="EMBL" id="CP012669">
    <property type="protein sequence ID" value="ALE15491.1"/>
    <property type="molecule type" value="Genomic_DNA"/>
</dbReference>